<evidence type="ECO:0000256" key="1">
    <source>
        <dbReference type="ARBA" id="ARBA00004651"/>
    </source>
</evidence>
<feature type="domain" description="ABC3 transporter permease C-terminal" evidence="7">
    <location>
        <begin position="61"/>
        <end position="169"/>
    </location>
</feature>
<evidence type="ECO:0000256" key="3">
    <source>
        <dbReference type="ARBA" id="ARBA00022692"/>
    </source>
</evidence>
<feature type="transmembrane region" description="Helical" evidence="6">
    <location>
        <begin position="486"/>
        <end position="508"/>
    </location>
</feature>
<evidence type="ECO:0000256" key="5">
    <source>
        <dbReference type="ARBA" id="ARBA00023136"/>
    </source>
</evidence>
<feature type="transmembrane region" description="Helical" evidence="6">
    <location>
        <begin position="103"/>
        <end position="135"/>
    </location>
</feature>
<proteinExistence type="inferred from homology"/>
<evidence type="ECO:0000313" key="9">
    <source>
        <dbReference type="Proteomes" id="UP000516446"/>
    </source>
</evidence>
<feature type="transmembrane region" description="Helical" evidence="6">
    <location>
        <begin position="17"/>
        <end position="36"/>
    </location>
</feature>
<dbReference type="EMBL" id="CP043431">
    <property type="protein sequence ID" value="QNT64011.1"/>
    <property type="molecule type" value="Genomic_DNA"/>
</dbReference>
<accession>A0A7H1MKM5</accession>
<dbReference type="PIRSF" id="PIRSF018968">
    <property type="entry name" value="ABC_permease_BceB"/>
    <property type="match status" value="1"/>
</dbReference>
<reference evidence="8 9" key="1">
    <citation type="submission" date="2019-08" db="EMBL/GenBank/DDBJ databases">
        <authorList>
            <person name="Chang H.C."/>
            <person name="Mun S.Y."/>
        </authorList>
    </citation>
    <scope>NUCLEOTIDE SEQUENCE [LARGE SCALE GENOMIC DNA]</scope>
    <source>
        <strain evidence="8 9">SK</strain>
    </source>
</reference>
<evidence type="ECO:0000259" key="7">
    <source>
        <dbReference type="Pfam" id="PF02687"/>
    </source>
</evidence>
<dbReference type="InterPro" id="IPR052536">
    <property type="entry name" value="ABC-4_Integral_Memb_Prot"/>
</dbReference>
<dbReference type="GO" id="GO:0055085">
    <property type="term" value="P:transmembrane transport"/>
    <property type="evidence" value="ECO:0007669"/>
    <property type="project" value="UniProtKB-UniRule"/>
</dbReference>
<evidence type="ECO:0000313" key="8">
    <source>
        <dbReference type="EMBL" id="QNT64011.1"/>
    </source>
</evidence>
<feature type="transmembrane region" description="Helical" evidence="6">
    <location>
        <begin position="539"/>
        <end position="560"/>
    </location>
</feature>
<dbReference type="PANTHER" id="PTHR46795:SF3">
    <property type="entry name" value="ABC TRANSPORTER PERMEASE"/>
    <property type="match status" value="1"/>
</dbReference>
<dbReference type="InterPro" id="IPR027022">
    <property type="entry name" value="ABC_permease_BceB-typ"/>
</dbReference>
<sequence>MLLKLSLSGIQKRARDYIVLFSGLVLTVAIFYMFEAVATNKSFIHSSSSLSVLPTIFQLGSVLLGMITIFYLMYANSFLLTMRQREFGMYIMLGAKKSKVIQIMFGETFSVGLLSLLTGIGFGIGLTGLVSHLLIQILDFKAPHFQIWSGQAFSFTVIFFIILFILGAIFNGLILGKTKVIDLLKGEKRVKRVRIKAPQRFTLFILSIGLLAIGYYALYQVGNGKMQLNGIITGLITIPAGTYFVYLVVVTQIINWIKARPQTISKQLKTFTLSQIDFRMGQYARMLAVVTILLAMALGSLTVGLGFKSNVAIVNDRNYYYDAVLHNASKEEQNLIKNSDMQSEMTNYQYKVMGEKVYYLDDDLALHVPKIRMDGKNFVPEKTDLKVKKLSNTWQMVLNDLYPYFMNPDLSKLKSVETLTKNEFNTIKEPVQVTTVVKTNDFHQYSKIWDKLDQLEIKHNNLNGEQYLSRYKGEQEIGEMAKGLEFMGFFLGSAFLAMMASALMFKILSGAQDDRRRYQMLLKIGTQKKVIKKSIAQELGWLFAIPAGVGLIHVLFGLQMFKMMMTRPYHQIWIPIVIMGLFYMIYYLITVVMYQKLVLKGDLTK</sequence>
<evidence type="ECO:0000256" key="4">
    <source>
        <dbReference type="ARBA" id="ARBA00022989"/>
    </source>
</evidence>
<organism evidence="8 9">
    <name type="scientific">Weissella koreensis</name>
    <dbReference type="NCBI Taxonomy" id="165096"/>
    <lineage>
        <taxon>Bacteria</taxon>
        <taxon>Bacillati</taxon>
        <taxon>Bacillota</taxon>
        <taxon>Bacilli</taxon>
        <taxon>Lactobacillales</taxon>
        <taxon>Lactobacillaceae</taxon>
        <taxon>Weissella</taxon>
    </lineage>
</organism>
<feature type="transmembrane region" description="Helical" evidence="6">
    <location>
        <begin position="155"/>
        <end position="176"/>
    </location>
</feature>
<evidence type="ECO:0000256" key="2">
    <source>
        <dbReference type="ARBA" id="ARBA00022475"/>
    </source>
</evidence>
<feature type="transmembrane region" description="Helical" evidence="6">
    <location>
        <begin position="572"/>
        <end position="594"/>
    </location>
</feature>
<name>A0A7H1MKM5_9LACO</name>
<dbReference type="GO" id="GO:0005886">
    <property type="term" value="C:plasma membrane"/>
    <property type="evidence" value="ECO:0007669"/>
    <property type="project" value="UniProtKB-SubCell"/>
</dbReference>
<dbReference type="RefSeq" id="WP_104914472.1">
    <property type="nucleotide sequence ID" value="NZ_CP026847.1"/>
</dbReference>
<keyword evidence="6" id="KW-0813">Transport</keyword>
<gene>
    <name evidence="8" type="ORF">FY536_01410</name>
</gene>
<dbReference type="PANTHER" id="PTHR46795">
    <property type="entry name" value="ABC TRANSPORTER PERMEASE-RELATED-RELATED"/>
    <property type="match status" value="1"/>
</dbReference>
<comment type="similarity">
    <text evidence="6">Belongs to the ABC-4 integral membrane protein family.</text>
</comment>
<evidence type="ECO:0000256" key="6">
    <source>
        <dbReference type="PIRNR" id="PIRNR018968"/>
    </source>
</evidence>
<comment type="subcellular location">
    <subcellularLocation>
        <location evidence="1 6">Cell membrane</location>
        <topology evidence="1 6">Multi-pass membrane protein</topology>
    </subcellularLocation>
</comment>
<keyword evidence="2 6" id="KW-1003">Cell membrane</keyword>
<dbReference type="AlphaFoldDB" id="A0A7H1MKM5"/>
<keyword evidence="5 6" id="KW-0472">Membrane</keyword>
<dbReference type="InterPro" id="IPR003838">
    <property type="entry name" value="ABC3_permease_C"/>
</dbReference>
<keyword evidence="9" id="KW-1185">Reference proteome</keyword>
<keyword evidence="4 6" id="KW-1133">Transmembrane helix</keyword>
<dbReference type="Proteomes" id="UP000516446">
    <property type="component" value="Chromosome"/>
</dbReference>
<feature type="transmembrane region" description="Helical" evidence="6">
    <location>
        <begin position="197"/>
        <end position="219"/>
    </location>
</feature>
<dbReference type="Pfam" id="PF02687">
    <property type="entry name" value="FtsX"/>
    <property type="match status" value="1"/>
</dbReference>
<keyword evidence="3 6" id="KW-0812">Transmembrane</keyword>
<protein>
    <submittedName>
        <fullName evidence="8">ABC transporter permease</fullName>
    </submittedName>
</protein>
<feature type="transmembrane region" description="Helical" evidence="6">
    <location>
        <begin position="286"/>
        <end position="307"/>
    </location>
</feature>
<feature type="transmembrane region" description="Helical" evidence="6">
    <location>
        <begin position="56"/>
        <end position="82"/>
    </location>
</feature>
<feature type="transmembrane region" description="Helical" evidence="6">
    <location>
        <begin position="231"/>
        <end position="257"/>
    </location>
</feature>